<keyword evidence="1" id="KW-0472">Membrane</keyword>
<feature type="transmembrane region" description="Helical" evidence="1">
    <location>
        <begin position="27"/>
        <end position="44"/>
    </location>
</feature>
<accession>A0ABQ8Y8C8</accession>
<protein>
    <submittedName>
        <fullName evidence="2">Transmembrane protein</fullName>
    </submittedName>
</protein>
<comment type="caution">
    <text evidence="2">The sequence shown here is derived from an EMBL/GenBank/DDBJ whole genome shotgun (WGS) entry which is preliminary data.</text>
</comment>
<gene>
    <name evidence="2" type="ORF">M0813_23710</name>
</gene>
<keyword evidence="3" id="KW-1185">Reference proteome</keyword>
<name>A0ABQ8Y8C8_9EUKA</name>
<feature type="transmembrane region" description="Helical" evidence="1">
    <location>
        <begin position="49"/>
        <end position="70"/>
    </location>
</feature>
<dbReference type="InterPro" id="IPR026721">
    <property type="entry name" value="TMEM18"/>
</dbReference>
<evidence type="ECO:0000256" key="1">
    <source>
        <dbReference type="SAM" id="Phobius"/>
    </source>
</evidence>
<feature type="transmembrane region" description="Helical" evidence="1">
    <location>
        <begin position="90"/>
        <end position="115"/>
    </location>
</feature>
<keyword evidence="1 2" id="KW-0812">Transmembrane</keyword>
<dbReference type="Proteomes" id="UP001150062">
    <property type="component" value="Unassembled WGS sequence"/>
</dbReference>
<evidence type="ECO:0000313" key="3">
    <source>
        <dbReference type="Proteomes" id="UP001150062"/>
    </source>
</evidence>
<sequence>MSKAEFLQQLIVLIYNKFEQIDFNERFFVGVVIFYVALIFFITLHRKYVFPLLVTLFSLIFLAFSGMSINDWLFENWQCFLKKNYFEEEGILLVFFFWTIPLLFIALYDILWLFVKLVKWLTKTQQKERI</sequence>
<keyword evidence="1" id="KW-1133">Transmembrane helix</keyword>
<evidence type="ECO:0000313" key="2">
    <source>
        <dbReference type="EMBL" id="KAJ6241060.1"/>
    </source>
</evidence>
<reference evidence="2" key="1">
    <citation type="submission" date="2022-08" db="EMBL/GenBank/DDBJ databases">
        <title>Novel sulfate-reducing endosymbionts in the free-living metamonad Anaeramoeba.</title>
        <authorList>
            <person name="Jerlstrom-Hultqvist J."/>
            <person name="Cepicka I."/>
            <person name="Gallot-Lavallee L."/>
            <person name="Salas-Leiva D."/>
            <person name="Curtis B.A."/>
            <person name="Zahonova K."/>
            <person name="Pipaliya S."/>
            <person name="Dacks J."/>
            <person name="Roger A.J."/>
        </authorList>
    </citation>
    <scope>NUCLEOTIDE SEQUENCE</scope>
    <source>
        <strain evidence="2">Schooner1</strain>
    </source>
</reference>
<proteinExistence type="predicted"/>
<dbReference type="EMBL" id="JAOAOG010000197">
    <property type="protein sequence ID" value="KAJ6241060.1"/>
    <property type="molecule type" value="Genomic_DNA"/>
</dbReference>
<dbReference type="Pfam" id="PF14770">
    <property type="entry name" value="TMEM18"/>
    <property type="match status" value="1"/>
</dbReference>
<organism evidence="2 3">
    <name type="scientific">Anaeramoeba flamelloides</name>
    <dbReference type="NCBI Taxonomy" id="1746091"/>
    <lineage>
        <taxon>Eukaryota</taxon>
        <taxon>Metamonada</taxon>
        <taxon>Anaeramoebidae</taxon>
        <taxon>Anaeramoeba</taxon>
    </lineage>
</organism>